<dbReference type="EMBL" id="KB467976">
    <property type="protein sequence ID" value="PCH39258.1"/>
    <property type="molecule type" value="Genomic_DNA"/>
</dbReference>
<feature type="non-terminal residue" evidence="3">
    <location>
        <position position="290"/>
    </location>
</feature>
<dbReference type="AlphaFoldDB" id="A0A2H3JNE5"/>
<evidence type="ECO:0000256" key="1">
    <source>
        <dbReference type="SAM" id="MobiDB-lite"/>
    </source>
</evidence>
<feature type="region of interest" description="Disordered" evidence="1">
    <location>
        <begin position="247"/>
        <end position="268"/>
    </location>
</feature>
<dbReference type="OrthoDB" id="2980978at2759"/>
<evidence type="ECO:0000313" key="4">
    <source>
        <dbReference type="Proteomes" id="UP000218811"/>
    </source>
</evidence>
<dbReference type="STRING" id="742152.A0A2H3JNE5"/>
<protein>
    <recommendedName>
        <fullName evidence="2">DUF6589 domain-containing protein</fullName>
    </recommendedName>
</protein>
<proteinExistence type="predicted"/>
<dbReference type="InterPro" id="IPR046496">
    <property type="entry name" value="DUF6589"/>
</dbReference>
<evidence type="ECO:0000259" key="2">
    <source>
        <dbReference type="Pfam" id="PF20231"/>
    </source>
</evidence>
<feature type="domain" description="DUF6589" evidence="2">
    <location>
        <begin position="3"/>
        <end position="215"/>
    </location>
</feature>
<feature type="non-terminal residue" evidence="3">
    <location>
        <position position="1"/>
    </location>
</feature>
<evidence type="ECO:0000313" key="3">
    <source>
        <dbReference type="EMBL" id="PCH39258.1"/>
    </source>
</evidence>
<dbReference type="OMA" id="FRAHASW"/>
<organism evidence="3 4">
    <name type="scientific">Wolfiporia cocos (strain MD-104)</name>
    <name type="common">Brown rot fungus</name>
    <dbReference type="NCBI Taxonomy" id="742152"/>
    <lineage>
        <taxon>Eukaryota</taxon>
        <taxon>Fungi</taxon>
        <taxon>Dikarya</taxon>
        <taxon>Basidiomycota</taxon>
        <taxon>Agaricomycotina</taxon>
        <taxon>Agaricomycetes</taxon>
        <taxon>Polyporales</taxon>
        <taxon>Phaeolaceae</taxon>
        <taxon>Wolfiporia</taxon>
    </lineage>
</organism>
<reference evidence="3 4" key="1">
    <citation type="journal article" date="2012" name="Science">
        <title>The Paleozoic origin of enzymatic lignin decomposition reconstructed from 31 fungal genomes.</title>
        <authorList>
            <person name="Floudas D."/>
            <person name="Binder M."/>
            <person name="Riley R."/>
            <person name="Barry K."/>
            <person name="Blanchette R.A."/>
            <person name="Henrissat B."/>
            <person name="Martinez A.T."/>
            <person name="Otillar R."/>
            <person name="Spatafora J.W."/>
            <person name="Yadav J.S."/>
            <person name="Aerts A."/>
            <person name="Benoit I."/>
            <person name="Boyd A."/>
            <person name="Carlson A."/>
            <person name="Copeland A."/>
            <person name="Coutinho P.M."/>
            <person name="de Vries R.P."/>
            <person name="Ferreira P."/>
            <person name="Findley K."/>
            <person name="Foster B."/>
            <person name="Gaskell J."/>
            <person name="Glotzer D."/>
            <person name="Gorecki P."/>
            <person name="Heitman J."/>
            <person name="Hesse C."/>
            <person name="Hori C."/>
            <person name="Igarashi K."/>
            <person name="Jurgens J.A."/>
            <person name="Kallen N."/>
            <person name="Kersten P."/>
            <person name="Kohler A."/>
            <person name="Kuees U."/>
            <person name="Kumar T.K.A."/>
            <person name="Kuo A."/>
            <person name="LaButti K."/>
            <person name="Larrondo L.F."/>
            <person name="Lindquist E."/>
            <person name="Ling A."/>
            <person name="Lombard V."/>
            <person name="Lucas S."/>
            <person name="Lundell T."/>
            <person name="Martin R."/>
            <person name="McLaughlin D.J."/>
            <person name="Morgenstern I."/>
            <person name="Morin E."/>
            <person name="Murat C."/>
            <person name="Nagy L.G."/>
            <person name="Nolan M."/>
            <person name="Ohm R.A."/>
            <person name="Patyshakuliyeva A."/>
            <person name="Rokas A."/>
            <person name="Ruiz-Duenas F.J."/>
            <person name="Sabat G."/>
            <person name="Salamov A."/>
            <person name="Samejima M."/>
            <person name="Schmutz J."/>
            <person name="Slot J.C."/>
            <person name="St John F."/>
            <person name="Stenlid J."/>
            <person name="Sun H."/>
            <person name="Sun S."/>
            <person name="Syed K."/>
            <person name="Tsang A."/>
            <person name="Wiebenga A."/>
            <person name="Young D."/>
            <person name="Pisabarro A."/>
            <person name="Eastwood D.C."/>
            <person name="Martin F."/>
            <person name="Cullen D."/>
            <person name="Grigoriev I.V."/>
            <person name="Hibbett D.S."/>
        </authorList>
    </citation>
    <scope>NUCLEOTIDE SEQUENCE [LARGE SCALE GENOMIC DNA]</scope>
    <source>
        <strain evidence="3 4">MD-104</strain>
    </source>
</reference>
<sequence length="290" mass="33720">LQEGLLHVSEALFCDLWCVLGRVDSLEKLRLCSPAELYALAEQIIMKYASSAAIKRLEKLPRDQQDDILYQATLFSRDMLDYMDFNDAMRVGDVGRMEDQLPRLLFRYVGGRNAKYAVEILELLQALHKEWTPEVMTFIMRYCWLANTTGHPDSFMAFDMLQEHNIRDIKHIFASMGPFATWEYIGKISQAIPTMRKVKDHVEADINHFRRGKSHTSPDKEEDVARLQSVFHCSRVWRYRPTRHLNDADKPSNILKQGSNPDRLGKARENWISSRMGEHSVEQVWQDSGE</sequence>
<gene>
    <name evidence="3" type="ORF">WOLCODRAFT_33102</name>
</gene>
<accession>A0A2H3JNE5</accession>
<dbReference type="Proteomes" id="UP000218811">
    <property type="component" value="Unassembled WGS sequence"/>
</dbReference>
<dbReference type="Pfam" id="PF20231">
    <property type="entry name" value="DUF6589"/>
    <property type="match status" value="1"/>
</dbReference>
<name>A0A2H3JNE5_WOLCO</name>
<keyword evidence="4" id="KW-1185">Reference proteome</keyword>